<evidence type="ECO:0000256" key="1">
    <source>
        <dbReference type="ARBA" id="ARBA00023125"/>
    </source>
</evidence>
<dbReference type="PANTHER" id="PTHR43214">
    <property type="entry name" value="TWO-COMPONENT RESPONSE REGULATOR"/>
    <property type="match status" value="1"/>
</dbReference>
<dbReference type="EMBL" id="JAVDTI010000003">
    <property type="protein sequence ID" value="MDR6805984.1"/>
    <property type="molecule type" value="Genomic_DNA"/>
</dbReference>
<dbReference type="Pfam" id="PF00196">
    <property type="entry name" value="GerE"/>
    <property type="match status" value="1"/>
</dbReference>
<dbReference type="InterPro" id="IPR000792">
    <property type="entry name" value="Tscrpt_reg_LuxR_C"/>
</dbReference>
<dbReference type="CDD" id="cd06170">
    <property type="entry name" value="LuxR_C_like"/>
    <property type="match status" value="1"/>
</dbReference>
<gene>
    <name evidence="3" type="ORF">J2W84_003032</name>
</gene>
<dbReference type="Proteomes" id="UP001264980">
    <property type="component" value="Unassembled WGS sequence"/>
</dbReference>
<proteinExistence type="predicted"/>
<accession>A0ABU1QXU9</accession>
<dbReference type="GO" id="GO:0003677">
    <property type="term" value="F:DNA binding"/>
    <property type="evidence" value="ECO:0007669"/>
    <property type="project" value="UniProtKB-KW"/>
</dbReference>
<dbReference type="SUPFAM" id="SSF46894">
    <property type="entry name" value="C-terminal effector domain of the bipartite response regulators"/>
    <property type="match status" value="1"/>
</dbReference>
<evidence type="ECO:0000259" key="2">
    <source>
        <dbReference type="PROSITE" id="PS50043"/>
    </source>
</evidence>
<keyword evidence="1 3" id="KW-0238">DNA-binding</keyword>
<feature type="domain" description="HTH luxR-type" evidence="2">
    <location>
        <begin position="148"/>
        <end position="213"/>
    </location>
</feature>
<comment type="caution">
    <text evidence="3">The sequence shown here is derived from an EMBL/GenBank/DDBJ whole genome shotgun (WGS) entry which is preliminary data.</text>
</comment>
<dbReference type="PRINTS" id="PR00038">
    <property type="entry name" value="HTHLUXR"/>
</dbReference>
<evidence type="ECO:0000313" key="4">
    <source>
        <dbReference type="Proteomes" id="UP001264980"/>
    </source>
</evidence>
<dbReference type="PANTHER" id="PTHR43214:SF17">
    <property type="entry name" value="TRANSCRIPTIONAL REGULATORY PROTEIN RCSB"/>
    <property type="match status" value="1"/>
</dbReference>
<organism evidence="3 4">
    <name type="scientific">Dyadobacter fermentans</name>
    <dbReference type="NCBI Taxonomy" id="94254"/>
    <lineage>
        <taxon>Bacteria</taxon>
        <taxon>Pseudomonadati</taxon>
        <taxon>Bacteroidota</taxon>
        <taxon>Cytophagia</taxon>
        <taxon>Cytophagales</taxon>
        <taxon>Spirosomataceae</taxon>
        <taxon>Dyadobacter</taxon>
    </lineage>
</organism>
<dbReference type="RefSeq" id="WP_223410535.1">
    <property type="nucleotide sequence ID" value="NZ_JAHXBN020000001.1"/>
</dbReference>
<dbReference type="PROSITE" id="PS50043">
    <property type="entry name" value="HTH_LUXR_2"/>
    <property type="match status" value="1"/>
</dbReference>
<dbReference type="InterPro" id="IPR016032">
    <property type="entry name" value="Sig_transdc_resp-reg_C-effctor"/>
</dbReference>
<keyword evidence="4" id="KW-1185">Reference proteome</keyword>
<evidence type="ECO:0000313" key="3">
    <source>
        <dbReference type="EMBL" id="MDR6805984.1"/>
    </source>
</evidence>
<dbReference type="Gene3D" id="3.40.50.2300">
    <property type="match status" value="1"/>
</dbReference>
<dbReference type="SMART" id="SM00421">
    <property type="entry name" value="HTH_LUXR"/>
    <property type="match status" value="1"/>
</dbReference>
<sequence length="215" mass="23648">MNSPTIVYLVHPHSLVRAAVAEWLVCNAFIEVTGKSGSLEEIAHSSKLDRTELLIAFAHSATGGAGQIANIKKTHPSLKIMIASDTSAISDVREIVHSGVNGYIDFNAEIEEWERAIKLVSTGKTYYAQQVMTQLAKVSIGGHTSQHAVETKNSLSKREIEVLRLVASEYTTNRIADELFISNKTVETHRRNLFQKLEVKNSVGLVKIAVRLGII</sequence>
<name>A0ABU1QXU9_9BACT</name>
<reference evidence="3 4" key="1">
    <citation type="submission" date="2023-07" db="EMBL/GenBank/DDBJ databases">
        <title>Sorghum-associated microbial communities from plants grown in Nebraska, USA.</title>
        <authorList>
            <person name="Schachtman D."/>
        </authorList>
    </citation>
    <scope>NUCLEOTIDE SEQUENCE [LARGE SCALE GENOMIC DNA]</scope>
    <source>
        <strain evidence="3 4">BE57</strain>
    </source>
</reference>
<protein>
    <submittedName>
        <fullName evidence="3">DNA-binding NarL/FixJ family response regulator</fullName>
    </submittedName>
</protein>
<dbReference type="InterPro" id="IPR039420">
    <property type="entry name" value="WalR-like"/>
</dbReference>